<dbReference type="AlphaFoldDB" id="A0A0F9C5S3"/>
<name>A0A0F9C5S3_9ZZZZ</name>
<proteinExistence type="predicted"/>
<organism evidence="2">
    <name type="scientific">marine sediment metagenome</name>
    <dbReference type="NCBI Taxonomy" id="412755"/>
    <lineage>
        <taxon>unclassified sequences</taxon>
        <taxon>metagenomes</taxon>
        <taxon>ecological metagenomes</taxon>
    </lineage>
</organism>
<evidence type="ECO:0000313" key="2">
    <source>
        <dbReference type="EMBL" id="KKL44524.1"/>
    </source>
</evidence>
<dbReference type="EMBL" id="LAZR01034726">
    <property type="protein sequence ID" value="KKL44524.1"/>
    <property type="molecule type" value="Genomic_DNA"/>
</dbReference>
<feature type="coiled-coil region" evidence="1">
    <location>
        <begin position="80"/>
        <end position="107"/>
    </location>
</feature>
<protein>
    <submittedName>
        <fullName evidence="2">Uncharacterized protein</fullName>
    </submittedName>
</protein>
<gene>
    <name evidence="2" type="ORF">LCGC14_2364810</name>
</gene>
<reference evidence="2" key="1">
    <citation type="journal article" date="2015" name="Nature">
        <title>Complex archaea that bridge the gap between prokaryotes and eukaryotes.</title>
        <authorList>
            <person name="Spang A."/>
            <person name="Saw J.H."/>
            <person name="Jorgensen S.L."/>
            <person name="Zaremba-Niedzwiedzka K."/>
            <person name="Martijn J."/>
            <person name="Lind A.E."/>
            <person name="van Eijk R."/>
            <person name="Schleper C."/>
            <person name="Guy L."/>
            <person name="Ettema T.J."/>
        </authorList>
    </citation>
    <scope>NUCLEOTIDE SEQUENCE</scope>
</reference>
<evidence type="ECO:0000256" key="1">
    <source>
        <dbReference type="SAM" id="Coils"/>
    </source>
</evidence>
<keyword evidence="1" id="KW-0175">Coiled coil</keyword>
<sequence>MIGYIIKNFKRKKHFLFLDADNKDKKDEKLNKLIIESIPHDSVHLWIPDFVTEHFELSEILRAYRNYVRELGIEISCDFLKKLKNSLIEAKKNCKSFEKTIEKIEYEYGDKILFPSFSKTNFSKFLSKILIRKCKKGYKPEFEEVLGDFFSRIQEFINDFYKRKYAALR</sequence>
<accession>A0A0F9C5S3</accession>
<comment type="caution">
    <text evidence="2">The sequence shown here is derived from an EMBL/GenBank/DDBJ whole genome shotgun (WGS) entry which is preliminary data.</text>
</comment>